<accession>D1W3W4</accession>
<evidence type="ECO:0000313" key="2">
    <source>
        <dbReference type="EMBL" id="EFA92861.1"/>
    </source>
</evidence>
<dbReference type="InterPro" id="IPR026444">
    <property type="entry name" value="Secre_tail"/>
</dbReference>
<organism evidence="2 3">
    <name type="scientific">Hoylesella buccalis ATCC 35310</name>
    <dbReference type="NCBI Taxonomy" id="679190"/>
    <lineage>
        <taxon>Bacteria</taxon>
        <taxon>Pseudomonadati</taxon>
        <taxon>Bacteroidota</taxon>
        <taxon>Bacteroidia</taxon>
        <taxon>Bacteroidales</taxon>
        <taxon>Prevotellaceae</taxon>
        <taxon>Hoylesella</taxon>
    </lineage>
</organism>
<dbReference type="Pfam" id="PF18962">
    <property type="entry name" value="Por_Secre_tail"/>
    <property type="match status" value="1"/>
</dbReference>
<dbReference type="AlphaFoldDB" id="D1W3W4"/>
<name>D1W3W4_9BACT</name>
<comment type="caution">
    <text evidence="2">The sequence shown here is derived from an EMBL/GenBank/DDBJ whole genome shotgun (WGS) entry which is preliminary data.</text>
</comment>
<reference evidence="2 3" key="1">
    <citation type="submission" date="2009-12" db="EMBL/GenBank/DDBJ databases">
        <title>Genome Sequence of Prevotella buccalis ATCC 35310.</title>
        <authorList>
            <person name="Durkin A.S."/>
            <person name="Madupu R."/>
            <person name="Torralba M."/>
            <person name="Methe B."/>
            <person name="Sutton G."/>
            <person name="Strausberg R.L."/>
            <person name="Nelson K.E."/>
        </authorList>
    </citation>
    <scope>NUCLEOTIDE SEQUENCE [LARGE SCALE GENOMIC DNA]</scope>
    <source>
        <strain evidence="2 3">ATCC 35310</strain>
    </source>
</reference>
<protein>
    <recommendedName>
        <fullName evidence="1">Secretion system C-terminal sorting domain-containing protein</fullName>
    </recommendedName>
</protein>
<feature type="domain" description="Secretion system C-terminal sorting" evidence="1">
    <location>
        <begin position="3"/>
        <end position="49"/>
    </location>
</feature>
<sequence>MGVYSIQGTQIFAFDVSSDNADVDISNQPNGVYLLQITINGQSTTWKIVKQ</sequence>
<evidence type="ECO:0000313" key="3">
    <source>
        <dbReference type="Proteomes" id="UP000005283"/>
    </source>
</evidence>
<dbReference type="NCBIfam" id="TIGR04183">
    <property type="entry name" value="Por_Secre_tail"/>
    <property type="match status" value="1"/>
</dbReference>
<dbReference type="Proteomes" id="UP000005283">
    <property type="component" value="Unassembled WGS sequence"/>
</dbReference>
<proteinExistence type="predicted"/>
<dbReference type="EMBL" id="ADEG01000031">
    <property type="protein sequence ID" value="EFA92861.1"/>
    <property type="molecule type" value="Genomic_DNA"/>
</dbReference>
<evidence type="ECO:0000259" key="1">
    <source>
        <dbReference type="Pfam" id="PF18962"/>
    </source>
</evidence>
<gene>
    <name evidence="2" type="ORF">HMPREF0650_0333</name>
</gene>
<keyword evidence="3" id="KW-1185">Reference proteome</keyword>